<dbReference type="EMBL" id="JACATN010000001">
    <property type="protein sequence ID" value="MBT2159754.1"/>
    <property type="molecule type" value="Genomic_DNA"/>
</dbReference>
<dbReference type="PANTHER" id="PTHR36932">
    <property type="entry name" value="CAPSULAR POLYSACCHARIDE BIOSYNTHESIS PROTEIN"/>
    <property type="match status" value="1"/>
</dbReference>
<dbReference type="Proteomes" id="UP000740413">
    <property type="component" value="Unassembled WGS sequence"/>
</dbReference>
<accession>A0ABS5W8I7</accession>
<proteinExistence type="predicted"/>
<reference evidence="2" key="2">
    <citation type="submission" date="2023-07" db="EMBL/GenBank/DDBJ databases">
        <title>Zobellia barbeyronii sp. nov., a new marine flavobacterium, isolated from green and red algae.</title>
        <authorList>
            <person name="Nedashkovskaya O.I."/>
            <person name="Otstavnykh N."/>
            <person name="Zhukova N."/>
            <person name="Guzev K."/>
            <person name="Chausova V."/>
            <person name="Tekutyeva L."/>
            <person name="Mikhailov V."/>
            <person name="Isaeva M."/>
        </authorList>
    </citation>
    <scope>NUCLEOTIDE SEQUENCE [LARGE SCALE GENOMIC DNA]</scope>
    <source>
        <strain evidence="2">KMM 6746</strain>
    </source>
</reference>
<name>A0ABS5W8I7_9FLAO</name>
<dbReference type="GO" id="GO:0016874">
    <property type="term" value="F:ligase activity"/>
    <property type="evidence" value="ECO:0007669"/>
    <property type="project" value="UniProtKB-KW"/>
</dbReference>
<keyword evidence="2" id="KW-1185">Reference proteome</keyword>
<protein>
    <submittedName>
        <fullName evidence="1">Phenylacetate--CoA ligase family protein</fullName>
    </submittedName>
</protein>
<organism evidence="1 2">
    <name type="scientific">Zobellia barbeyronii</name>
    <dbReference type="NCBI Taxonomy" id="2748009"/>
    <lineage>
        <taxon>Bacteria</taxon>
        <taxon>Pseudomonadati</taxon>
        <taxon>Bacteroidota</taxon>
        <taxon>Flavobacteriia</taxon>
        <taxon>Flavobacteriales</taxon>
        <taxon>Flavobacteriaceae</taxon>
        <taxon>Zobellia</taxon>
    </lineage>
</organism>
<dbReference type="RefSeq" id="WP_214610046.1">
    <property type="nucleotide sequence ID" value="NZ_JACATN010000001.1"/>
</dbReference>
<dbReference type="PANTHER" id="PTHR36932:SF1">
    <property type="entry name" value="CAPSULAR POLYSACCHARIDE BIOSYNTHESIS PROTEIN"/>
    <property type="match status" value="1"/>
</dbReference>
<evidence type="ECO:0000313" key="2">
    <source>
        <dbReference type="Proteomes" id="UP000740413"/>
    </source>
</evidence>
<keyword evidence="1" id="KW-0436">Ligase</keyword>
<dbReference type="InterPro" id="IPR053158">
    <property type="entry name" value="CapK_Type1_Caps_Biosynth"/>
</dbReference>
<evidence type="ECO:0000313" key="1">
    <source>
        <dbReference type="EMBL" id="MBT2159754.1"/>
    </source>
</evidence>
<dbReference type="Gene3D" id="3.40.50.12780">
    <property type="entry name" value="N-terminal domain of ligase-like"/>
    <property type="match status" value="1"/>
</dbReference>
<reference evidence="1 2" key="1">
    <citation type="submission" date="2020-06" db="EMBL/GenBank/DDBJ databases">
        <authorList>
            <person name="Isaeva M.P."/>
            <person name="Chernysheva N.Y."/>
        </authorList>
    </citation>
    <scope>NUCLEOTIDE SEQUENCE [LARGE SCALE GENOMIC DNA]</scope>
    <source>
        <strain evidence="1 2">KMM 6746</strain>
    </source>
</reference>
<dbReference type="SUPFAM" id="SSF56801">
    <property type="entry name" value="Acetyl-CoA synthetase-like"/>
    <property type="match status" value="1"/>
</dbReference>
<dbReference type="InterPro" id="IPR042099">
    <property type="entry name" value="ANL_N_sf"/>
</dbReference>
<sequence length="437" mass="50758">MKKFLFDLKTKTLKPKIHRSHLRAEDELKSGQIQILNFEKRKRIINHAFENTAFYKSKYQGLENQLHMSNEEDFQNLPPVTRDDLAQNFEKFIAGNPSKNTYRKVSSSGSTGRPISVLHDTRFPYTVLQWRILGWWNIKPYENQAFIYRYKRPFIKRLGNTFLWWPTQRIFLTGSEMNLRNVKHFVNQFNSLKPTLLQGYVDVVYEFALFLLDNNLKIHPPKMVWVTSAPLFENQRKTMEAAFGAPVCDQYGNTEVFTIAAECPQQHGLHIMHDAVHVEIVDEKNNPVPAGTTGKILITDLHNEVFPLIRYEIGDRGKLLDTVCSCGIPLPLMDNVRGRQSVVLKTPSGLTVRSEHLTILFEKLLHTIREVQLIQNKDYSVELRYVFNSIENVEDEVETILKELRIKTRNEIAITPNRVDELQTKSNKKPLIISELP</sequence>
<comment type="caution">
    <text evidence="1">The sequence shown here is derived from an EMBL/GenBank/DDBJ whole genome shotgun (WGS) entry which is preliminary data.</text>
</comment>
<gene>
    <name evidence="1" type="ORF">HW347_00675</name>
</gene>